<evidence type="ECO:0000256" key="1">
    <source>
        <dbReference type="SAM" id="Coils"/>
    </source>
</evidence>
<feature type="coiled-coil region" evidence="1">
    <location>
        <begin position="219"/>
        <end position="246"/>
    </location>
</feature>
<sequence>MVAATTTTTATAVTVAAMTTMMMTSGGRRLAIARRAGGVGPRGRAGAGQGCMATGQRRVGASAQELYAVAAASVSATRSTGPAMVAPECQPKVQLQASFTHLSMCTADGWHRTTQIDSRIITQIDLRFIAWTSTLTGSTQVEPRGKTMGTAIDSEPTSIDLFKELHCSKTKCFSEPVKKAIEDMHAREVLISPSVEDGQPAKTSIEAVSKLAAKTTNVMKEIQVELDAKKLEFAVLQEELERLKAQENYRHCINDVVLWWSQKLKPKIPVVAVARIIARVEVEEEAPGVTCGLELGRLDVVFAAVVRFLDRVAYFDLEKVATGGGRRRSGGRRRGDDVLRRR</sequence>
<name>Q2R7V5_ORYSJ</name>
<dbReference type="Proteomes" id="UP000000763">
    <property type="component" value="Chromosome 11"/>
</dbReference>
<evidence type="ECO:0000313" key="4">
    <source>
        <dbReference type="Proteomes" id="UP000000763"/>
    </source>
</evidence>
<dbReference type="EMBL" id="AC145324">
    <property type="protein sequence ID" value="AAX94802.1"/>
    <property type="molecule type" value="Genomic_DNA"/>
</dbReference>
<accession>Q2R7V5</accession>
<feature type="compositionally biased region" description="Basic and acidic residues" evidence="2">
    <location>
        <begin position="333"/>
        <end position="342"/>
    </location>
</feature>
<gene>
    <name evidence="3" type="ordered locus">LOC_Os11g14810</name>
</gene>
<organism evidence="3 4">
    <name type="scientific">Oryza sativa subsp. japonica</name>
    <name type="common">Rice</name>
    <dbReference type="NCBI Taxonomy" id="39947"/>
    <lineage>
        <taxon>Eukaryota</taxon>
        <taxon>Viridiplantae</taxon>
        <taxon>Streptophyta</taxon>
        <taxon>Embryophyta</taxon>
        <taxon>Tracheophyta</taxon>
        <taxon>Spermatophyta</taxon>
        <taxon>Magnoliopsida</taxon>
        <taxon>Liliopsida</taxon>
        <taxon>Poales</taxon>
        <taxon>Poaceae</taxon>
        <taxon>BOP clade</taxon>
        <taxon>Oryzoideae</taxon>
        <taxon>Oryzeae</taxon>
        <taxon>Oryzinae</taxon>
        <taxon>Oryza</taxon>
        <taxon>Oryza sativa</taxon>
    </lineage>
</organism>
<evidence type="ECO:0000313" key="3">
    <source>
        <dbReference type="EMBL" id="AAX94802.1"/>
    </source>
</evidence>
<reference evidence="4" key="2">
    <citation type="journal article" date="2008" name="Nucleic Acids Res.">
        <title>The rice annotation project database (RAP-DB): 2008 update.</title>
        <authorList>
            <consortium name="The rice annotation project (RAP)"/>
        </authorList>
    </citation>
    <scope>GENOME REANNOTATION</scope>
    <source>
        <strain evidence="4">cv. Nipponbare</strain>
    </source>
</reference>
<evidence type="ECO:0000256" key="2">
    <source>
        <dbReference type="SAM" id="MobiDB-lite"/>
    </source>
</evidence>
<keyword evidence="1" id="KW-0175">Coiled coil</keyword>
<feature type="region of interest" description="Disordered" evidence="2">
    <location>
        <begin position="322"/>
        <end position="342"/>
    </location>
</feature>
<protein>
    <submittedName>
        <fullName evidence="3">Uncharacterized protein</fullName>
    </submittedName>
</protein>
<dbReference type="AlphaFoldDB" id="Q2R7V5"/>
<proteinExistence type="predicted"/>
<reference evidence="4" key="1">
    <citation type="journal article" date="2005" name="Nature">
        <title>The map-based sequence of the rice genome.</title>
        <authorList>
            <consortium name="International rice genome sequencing project (IRGSP)"/>
            <person name="Matsumoto T."/>
            <person name="Wu J."/>
            <person name="Kanamori H."/>
            <person name="Katayose Y."/>
            <person name="Fujisawa M."/>
            <person name="Namiki N."/>
            <person name="Mizuno H."/>
            <person name="Yamamoto K."/>
            <person name="Antonio B.A."/>
            <person name="Baba T."/>
            <person name="Sakata K."/>
            <person name="Nagamura Y."/>
            <person name="Aoki H."/>
            <person name="Arikawa K."/>
            <person name="Arita K."/>
            <person name="Bito T."/>
            <person name="Chiden Y."/>
            <person name="Fujitsuka N."/>
            <person name="Fukunaka R."/>
            <person name="Hamada M."/>
            <person name="Harada C."/>
            <person name="Hayashi A."/>
            <person name="Hijishita S."/>
            <person name="Honda M."/>
            <person name="Hosokawa S."/>
            <person name="Ichikawa Y."/>
            <person name="Idonuma A."/>
            <person name="Iijima M."/>
            <person name="Ikeda M."/>
            <person name="Ikeno M."/>
            <person name="Ito K."/>
            <person name="Ito S."/>
            <person name="Ito T."/>
            <person name="Ito Y."/>
            <person name="Ito Y."/>
            <person name="Iwabuchi A."/>
            <person name="Kamiya K."/>
            <person name="Karasawa W."/>
            <person name="Kurita K."/>
            <person name="Katagiri S."/>
            <person name="Kikuta A."/>
            <person name="Kobayashi H."/>
            <person name="Kobayashi N."/>
            <person name="Machita K."/>
            <person name="Maehara T."/>
            <person name="Masukawa M."/>
            <person name="Mizubayashi T."/>
            <person name="Mukai Y."/>
            <person name="Nagasaki H."/>
            <person name="Nagata Y."/>
            <person name="Naito S."/>
            <person name="Nakashima M."/>
            <person name="Nakama Y."/>
            <person name="Nakamichi Y."/>
            <person name="Nakamura M."/>
            <person name="Meguro A."/>
            <person name="Negishi M."/>
            <person name="Ohta I."/>
            <person name="Ohta T."/>
            <person name="Okamoto M."/>
            <person name="Ono N."/>
            <person name="Saji S."/>
            <person name="Sakaguchi M."/>
            <person name="Sakai K."/>
            <person name="Shibata M."/>
            <person name="Shimokawa T."/>
            <person name="Song J."/>
            <person name="Takazaki Y."/>
            <person name="Terasawa K."/>
            <person name="Tsugane M."/>
            <person name="Tsuji K."/>
            <person name="Ueda S."/>
            <person name="Waki K."/>
            <person name="Yamagata H."/>
            <person name="Yamamoto M."/>
            <person name="Yamamoto S."/>
            <person name="Yamane H."/>
            <person name="Yoshiki S."/>
            <person name="Yoshihara R."/>
            <person name="Yukawa K."/>
            <person name="Zhong H."/>
            <person name="Yano M."/>
            <person name="Yuan Q."/>
            <person name="Ouyang S."/>
            <person name="Liu J."/>
            <person name="Jones K.M."/>
            <person name="Gansberger K."/>
            <person name="Moffat K."/>
            <person name="Hill J."/>
            <person name="Bera J."/>
            <person name="Fadrosh D."/>
            <person name="Jin S."/>
            <person name="Johri S."/>
            <person name="Kim M."/>
            <person name="Overton L."/>
            <person name="Reardon M."/>
            <person name="Tsitrin T."/>
            <person name="Vuong H."/>
            <person name="Weaver B."/>
            <person name="Ciecko A."/>
            <person name="Tallon L."/>
            <person name="Jackson J."/>
            <person name="Pai G."/>
            <person name="Aken S.V."/>
            <person name="Utterback T."/>
            <person name="Reidmuller S."/>
            <person name="Feldblyum T."/>
            <person name="Hsiao J."/>
            <person name="Zismann V."/>
            <person name="Iobst S."/>
            <person name="de Vazeille A.R."/>
            <person name="Buell C.R."/>
            <person name="Ying K."/>
            <person name="Li Y."/>
            <person name="Lu T."/>
            <person name="Huang Y."/>
            <person name="Zhao Q."/>
            <person name="Feng Q."/>
            <person name="Zhang L."/>
            <person name="Zhu J."/>
            <person name="Weng Q."/>
            <person name="Mu J."/>
            <person name="Lu Y."/>
            <person name="Fan D."/>
            <person name="Liu Y."/>
            <person name="Guan J."/>
            <person name="Zhang Y."/>
            <person name="Yu S."/>
            <person name="Liu X."/>
            <person name="Zhang Y."/>
            <person name="Hong G."/>
            <person name="Han B."/>
            <person name="Choisne N."/>
            <person name="Demange N."/>
            <person name="Orjeda G."/>
            <person name="Samain S."/>
            <person name="Cattolico L."/>
            <person name="Pelletier E."/>
            <person name="Couloux A."/>
            <person name="Segurens B."/>
            <person name="Wincker P."/>
            <person name="D'Hont A."/>
            <person name="Scarpelli C."/>
            <person name="Weissenbach J."/>
            <person name="Salanoubat M."/>
            <person name="Quetier F."/>
            <person name="Yu Y."/>
            <person name="Kim H.R."/>
            <person name="Rambo T."/>
            <person name="Currie J."/>
            <person name="Collura K."/>
            <person name="Luo M."/>
            <person name="Yang T."/>
            <person name="Ammiraju J.S.S."/>
            <person name="Engler F."/>
            <person name="Soderlund C."/>
            <person name="Wing R.A."/>
            <person name="Palmer L.E."/>
            <person name="de la Bastide M."/>
            <person name="Spiegel L."/>
            <person name="Nascimento L."/>
            <person name="Zutavern T."/>
            <person name="O'Shaughnessy A."/>
            <person name="Dike S."/>
            <person name="Dedhia N."/>
            <person name="Preston R."/>
            <person name="Balija V."/>
            <person name="McCombie W.R."/>
            <person name="Chow T."/>
            <person name="Chen H."/>
            <person name="Chung M."/>
            <person name="Chen C."/>
            <person name="Shaw J."/>
            <person name="Wu H."/>
            <person name="Hsiao K."/>
            <person name="Chao Y."/>
            <person name="Chu M."/>
            <person name="Cheng C."/>
            <person name="Hour A."/>
            <person name="Lee P."/>
            <person name="Lin S."/>
            <person name="Lin Y."/>
            <person name="Liou J."/>
            <person name="Liu S."/>
            <person name="Hsing Y."/>
            <person name="Raghuvanshi S."/>
            <person name="Mohanty A."/>
            <person name="Bharti A.K."/>
            <person name="Gaur A."/>
            <person name="Gupta V."/>
            <person name="Kumar D."/>
            <person name="Ravi V."/>
            <person name="Vij S."/>
            <person name="Kapur A."/>
            <person name="Khurana P."/>
            <person name="Khurana P."/>
            <person name="Khurana J.P."/>
            <person name="Tyagi A.K."/>
            <person name="Gaikwad K."/>
            <person name="Singh A."/>
            <person name="Dalal V."/>
            <person name="Srivastava S."/>
            <person name="Dixit A."/>
            <person name="Pal A.K."/>
            <person name="Ghazi I.A."/>
            <person name="Yadav M."/>
            <person name="Pandit A."/>
            <person name="Bhargava A."/>
            <person name="Sureshbabu K."/>
            <person name="Batra K."/>
            <person name="Sharma T.R."/>
            <person name="Mohapatra T."/>
            <person name="Singh N.K."/>
            <person name="Messing J."/>
            <person name="Nelson A.B."/>
            <person name="Fuks G."/>
            <person name="Kavchok S."/>
            <person name="Keizer G."/>
            <person name="Linton E."/>
            <person name="Llaca V."/>
            <person name="Song R."/>
            <person name="Tanyolac B."/>
            <person name="Young S."/>
            <person name="Ho-Il K."/>
            <person name="Hahn J.H."/>
            <person name="Sangsakoo G."/>
            <person name="Vanavichit A."/>
            <person name="de Mattos Luiz.A.T."/>
            <person name="Zimmer P.D."/>
            <person name="Malone G."/>
            <person name="Dellagostin O."/>
            <person name="de Oliveira A.C."/>
            <person name="Bevan M."/>
            <person name="Bancroft I."/>
            <person name="Minx P."/>
            <person name="Cordum H."/>
            <person name="Wilson R."/>
            <person name="Cheng Z."/>
            <person name="Jin W."/>
            <person name="Jiang J."/>
            <person name="Leong S.A."/>
            <person name="Iwama H."/>
            <person name="Gojobori T."/>
            <person name="Itoh T."/>
            <person name="Niimura Y."/>
            <person name="Fujii Y."/>
            <person name="Habara T."/>
            <person name="Sakai H."/>
            <person name="Sato Y."/>
            <person name="Wilson G."/>
            <person name="Kumar K."/>
            <person name="McCouch S."/>
            <person name="Juretic N."/>
            <person name="Hoen D."/>
            <person name="Wright S."/>
            <person name="Bruskiewich R."/>
            <person name="Bureau T."/>
            <person name="Miyao A."/>
            <person name="Hirochika H."/>
            <person name="Nishikawa T."/>
            <person name="Kadowaki K."/>
            <person name="Sugiura M."/>
            <person name="Burr B."/>
            <person name="Sasaki T."/>
        </authorList>
    </citation>
    <scope>NUCLEOTIDE SEQUENCE [LARGE SCALE GENOMIC DNA]</scope>
    <source>
        <strain evidence="4">cv. Nipponbare</strain>
    </source>
</reference>